<dbReference type="RefSeq" id="WP_045585444.1">
    <property type="nucleotide sequence ID" value="NZ_CP012407.1"/>
</dbReference>
<accession>A0AAC8W655</accession>
<dbReference type="Proteomes" id="UP000069935">
    <property type="component" value="Chromosome 7"/>
</dbReference>
<evidence type="ECO:0000313" key="2">
    <source>
        <dbReference type="Proteomes" id="UP000069935"/>
    </source>
</evidence>
<organism evidence="1 2">
    <name type="scientific">Azospirillum thiophilum</name>
    <dbReference type="NCBI Taxonomy" id="528244"/>
    <lineage>
        <taxon>Bacteria</taxon>
        <taxon>Pseudomonadati</taxon>
        <taxon>Pseudomonadota</taxon>
        <taxon>Alphaproteobacteria</taxon>
        <taxon>Rhodospirillales</taxon>
        <taxon>Azospirillaceae</taxon>
        <taxon>Azospirillum</taxon>
    </lineage>
</organism>
<keyword evidence="2" id="KW-1185">Reference proteome</keyword>
<reference evidence="1 2" key="2">
    <citation type="journal article" date="2016" name="Genome Announc.">
        <title>Complete Genome Sequence of a Strain of Azospirillum thiophilum Isolated from a Sulfide Spring.</title>
        <authorList>
            <person name="Fomenkov A."/>
            <person name="Vincze T."/>
            <person name="Grabovich M."/>
            <person name="Anton B.P."/>
            <person name="Dubinina G."/>
            <person name="Orlova M."/>
            <person name="Belousova E."/>
            <person name="Roberts R.J."/>
        </authorList>
    </citation>
    <scope>NUCLEOTIDE SEQUENCE [LARGE SCALE GENOMIC DNA]</scope>
    <source>
        <strain evidence="1 2">BV-S</strain>
    </source>
</reference>
<protein>
    <submittedName>
        <fullName evidence="1">Uncharacterized protein</fullName>
    </submittedName>
</protein>
<gene>
    <name evidence="1" type="ORF">AL072_31825</name>
</gene>
<proteinExistence type="predicted"/>
<evidence type="ECO:0000313" key="1">
    <source>
        <dbReference type="EMBL" id="ALG75546.1"/>
    </source>
</evidence>
<dbReference type="KEGG" id="ati:AL072_31825"/>
<name>A0AAC8W655_9PROT</name>
<dbReference type="AlphaFoldDB" id="A0AAC8W655"/>
<dbReference type="EMBL" id="CP012407">
    <property type="protein sequence ID" value="ALG75546.1"/>
    <property type="molecule type" value="Genomic_DNA"/>
</dbReference>
<sequence length="72" mass="7488">MLSDYQRAVLADIVVDPDAWFAHVSAEFGSEAAAAHLEAKVARAAPAYEAARAAQGSAYQTRAERAALAGAL</sequence>
<reference evidence="2" key="1">
    <citation type="submission" date="2015-08" db="EMBL/GenBank/DDBJ databases">
        <title>Complete Genome Sequence of Azospirillum thiophilum BV-S.</title>
        <authorList>
            <person name="Fomenkov A."/>
            <person name="Vincze T."/>
            <person name="Grabovich M."/>
            <person name="Dubinina G."/>
            <person name="Orlova M."/>
            <person name="Belousova E."/>
            <person name="Roberts R.J."/>
        </authorList>
    </citation>
    <scope>NUCLEOTIDE SEQUENCE [LARGE SCALE GENOMIC DNA]</scope>
    <source>
        <strain evidence="2">BV-S</strain>
    </source>
</reference>